<organism evidence="4">
    <name type="scientific">Spironucleus salmonicida</name>
    <dbReference type="NCBI Taxonomy" id="348837"/>
    <lineage>
        <taxon>Eukaryota</taxon>
        <taxon>Metamonada</taxon>
        <taxon>Diplomonadida</taxon>
        <taxon>Hexamitidae</taxon>
        <taxon>Hexamitinae</taxon>
        <taxon>Spironucleus</taxon>
    </lineage>
</organism>
<evidence type="ECO:0000313" key="4">
    <source>
        <dbReference type="EMBL" id="EST43989.1"/>
    </source>
</evidence>
<feature type="signal peptide" evidence="3">
    <location>
        <begin position="1"/>
        <end position="20"/>
    </location>
</feature>
<feature type="region of interest" description="Disordered" evidence="2">
    <location>
        <begin position="27"/>
        <end position="50"/>
    </location>
</feature>
<evidence type="ECO:0000256" key="3">
    <source>
        <dbReference type="SAM" id="SignalP"/>
    </source>
</evidence>
<dbReference type="AlphaFoldDB" id="V6LT70"/>
<name>V6LT70_9EUKA</name>
<dbReference type="Proteomes" id="UP000018208">
    <property type="component" value="Unassembled WGS sequence"/>
</dbReference>
<sequence>MLQILVNFIWWILSFIGVHHDLPPVPDAEPSNKSHTPSPNYSQNSRKSVTFSPVKDIIPNYEFQSSSIPTSSTPIKIQSEVDNIISLETSPEVRQLMNSLEELKDEVNDLRKENIRLQKEHRKLINVEKTM</sequence>
<feature type="compositionally biased region" description="Polar residues" evidence="2">
    <location>
        <begin position="31"/>
        <end position="50"/>
    </location>
</feature>
<evidence type="ECO:0000313" key="5">
    <source>
        <dbReference type="EMBL" id="KAH0577862.1"/>
    </source>
</evidence>
<evidence type="ECO:0000256" key="1">
    <source>
        <dbReference type="SAM" id="Coils"/>
    </source>
</evidence>
<dbReference type="EMBL" id="KI546130">
    <property type="protein sequence ID" value="EST43989.1"/>
    <property type="molecule type" value="Genomic_DNA"/>
</dbReference>
<dbReference type="EMBL" id="AUWU02000001">
    <property type="protein sequence ID" value="KAH0577862.1"/>
    <property type="molecule type" value="Genomic_DNA"/>
</dbReference>
<keyword evidence="6" id="KW-1185">Reference proteome</keyword>
<feature type="coiled-coil region" evidence="1">
    <location>
        <begin position="93"/>
        <end position="127"/>
    </location>
</feature>
<reference evidence="4 5" key="1">
    <citation type="journal article" date="2014" name="PLoS Genet.">
        <title>The Genome of Spironucleus salmonicida Highlights a Fish Pathogen Adapted to Fluctuating Environments.</title>
        <authorList>
            <person name="Xu F."/>
            <person name="Jerlstrom-Hultqvist J."/>
            <person name="Einarsson E."/>
            <person name="Astvaldsson A."/>
            <person name="Svard S.G."/>
            <person name="Andersson J.O."/>
        </authorList>
    </citation>
    <scope>NUCLEOTIDE SEQUENCE</scope>
    <source>
        <strain evidence="5">ATCC 50377</strain>
    </source>
</reference>
<accession>V6LT70</accession>
<evidence type="ECO:0000313" key="6">
    <source>
        <dbReference type="Proteomes" id="UP000018208"/>
    </source>
</evidence>
<protein>
    <submittedName>
        <fullName evidence="4">Uncharacterized protein</fullName>
    </submittedName>
</protein>
<evidence type="ECO:0000256" key="2">
    <source>
        <dbReference type="SAM" id="MobiDB-lite"/>
    </source>
</evidence>
<feature type="chain" id="PRO_5004749271" evidence="3">
    <location>
        <begin position="21"/>
        <end position="131"/>
    </location>
</feature>
<gene>
    <name evidence="4" type="ORF">SS50377_16298</name>
    <name evidence="5" type="ORF">SS50377_21216</name>
</gene>
<keyword evidence="1" id="KW-0175">Coiled coil</keyword>
<reference evidence="5" key="2">
    <citation type="submission" date="2020-12" db="EMBL/GenBank/DDBJ databases">
        <title>New Spironucleus salmonicida genome in near-complete chromosomes.</title>
        <authorList>
            <person name="Xu F."/>
            <person name="Kurt Z."/>
            <person name="Jimenez-Gonzalez A."/>
            <person name="Astvaldsson A."/>
            <person name="Andersson J.O."/>
            <person name="Svard S.G."/>
        </authorList>
    </citation>
    <scope>NUCLEOTIDE SEQUENCE</scope>
    <source>
        <strain evidence="5">ATCC 50377</strain>
    </source>
</reference>
<keyword evidence="3" id="KW-0732">Signal</keyword>
<dbReference type="VEuPathDB" id="GiardiaDB:SS50377_21216"/>
<proteinExistence type="predicted"/>